<organism evidence="2 3">
    <name type="scientific">Baudoinia panamericana (strain UAMH 10762)</name>
    <name type="common">Angels' share fungus</name>
    <name type="synonym">Baudoinia compniacensis (strain UAMH 10762)</name>
    <dbReference type="NCBI Taxonomy" id="717646"/>
    <lineage>
        <taxon>Eukaryota</taxon>
        <taxon>Fungi</taxon>
        <taxon>Dikarya</taxon>
        <taxon>Ascomycota</taxon>
        <taxon>Pezizomycotina</taxon>
        <taxon>Dothideomycetes</taxon>
        <taxon>Dothideomycetidae</taxon>
        <taxon>Mycosphaerellales</taxon>
        <taxon>Teratosphaeriaceae</taxon>
        <taxon>Baudoinia</taxon>
    </lineage>
</organism>
<dbReference type="KEGG" id="bcom:BAUCODRAFT_65525"/>
<evidence type="ECO:0000259" key="1">
    <source>
        <dbReference type="PROSITE" id="PS50822"/>
    </source>
</evidence>
<dbReference type="GO" id="GO:0003676">
    <property type="term" value="F:nucleic acid binding"/>
    <property type="evidence" value="ECO:0007669"/>
    <property type="project" value="InterPro"/>
</dbReference>
<keyword evidence="3" id="KW-1185">Reference proteome</keyword>
<dbReference type="GeneID" id="19116210"/>
<dbReference type="InterPro" id="IPR012337">
    <property type="entry name" value="RNaseH-like_sf"/>
</dbReference>
<dbReference type="OrthoDB" id="10252740at2759"/>
<dbReference type="Pfam" id="PF02171">
    <property type="entry name" value="Piwi"/>
    <property type="match status" value="1"/>
</dbReference>
<evidence type="ECO:0000313" key="2">
    <source>
        <dbReference type="EMBL" id="EMC99396.1"/>
    </source>
</evidence>
<dbReference type="RefSeq" id="XP_007673747.1">
    <property type="nucleotide sequence ID" value="XM_007675557.1"/>
</dbReference>
<dbReference type="PROSITE" id="PS50822">
    <property type="entry name" value="PIWI"/>
    <property type="match status" value="1"/>
</dbReference>
<reference evidence="2 3" key="1">
    <citation type="journal article" date="2012" name="PLoS Pathog.">
        <title>Diverse lifestyles and strategies of plant pathogenesis encoded in the genomes of eighteen Dothideomycetes fungi.</title>
        <authorList>
            <person name="Ohm R.A."/>
            <person name="Feau N."/>
            <person name="Henrissat B."/>
            <person name="Schoch C.L."/>
            <person name="Horwitz B.A."/>
            <person name="Barry K.W."/>
            <person name="Condon B.J."/>
            <person name="Copeland A.C."/>
            <person name="Dhillon B."/>
            <person name="Glaser F."/>
            <person name="Hesse C.N."/>
            <person name="Kosti I."/>
            <person name="LaButti K."/>
            <person name="Lindquist E.A."/>
            <person name="Lucas S."/>
            <person name="Salamov A.A."/>
            <person name="Bradshaw R.E."/>
            <person name="Ciuffetti L."/>
            <person name="Hamelin R.C."/>
            <person name="Kema G.H.J."/>
            <person name="Lawrence C."/>
            <person name="Scott J.A."/>
            <person name="Spatafora J.W."/>
            <person name="Turgeon B.G."/>
            <person name="de Wit P.J.G.M."/>
            <person name="Zhong S."/>
            <person name="Goodwin S.B."/>
            <person name="Grigoriev I.V."/>
        </authorList>
    </citation>
    <scope>NUCLEOTIDE SEQUENCE [LARGE SCALE GENOMIC DNA]</scope>
    <source>
        <strain evidence="2 3">UAMH 10762</strain>
    </source>
</reference>
<dbReference type="Proteomes" id="UP000011761">
    <property type="component" value="Unassembled WGS sequence"/>
</dbReference>
<dbReference type="PANTHER" id="PTHR22891">
    <property type="entry name" value="EUKARYOTIC TRANSLATION INITIATION FACTOR 2C"/>
    <property type="match status" value="1"/>
</dbReference>
<dbReference type="SMART" id="SM00950">
    <property type="entry name" value="Piwi"/>
    <property type="match status" value="1"/>
</dbReference>
<dbReference type="STRING" id="717646.M2MRD2"/>
<dbReference type="Gene3D" id="3.30.420.10">
    <property type="entry name" value="Ribonuclease H-like superfamily/Ribonuclease H"/>
    <property type="match status" value="1"/>
</dbReference>
<dbReference type="InterPro" id="IPR003165">
    <property type="entry name" value="Piwi"/>
</dbReference>
<protein>
    <recommendedName>
        <fullName evidence="1">Piwi domain-containing protein</fullName>
    </recommendedName>
</protein>
<dbReference type="HOGENOM" id="CLU_004544_6_0_1"/>
<evidence type="ECO:0000313" key="3">
    <source>
        <dbReference type="Proteomes" id="UP000011761"/>
    </source>
</evidence>
<sequence length="262" mass="30456">MDPWTQKQRTTIVIGADVTHPGVTSAEGTPSIAAVVGSVDDQFTQFPGSTRLQRSRKEEIVELGDMVKECLIDWAVKHEDKLPTHVLFYRDGVSESQYEALRNYEIPQIKQAFKWAQEYLESKRKPERKPSDHDFKLIYVVVGKRHNTRFYRLNEEDKIRGRKNNPNLKPGFVVDTVITHSHSFDFYLQSHNPIVGTGRAAHYFVLKNNMDLTDKELQQVTHNFCYAYSRATKGVSYCAPAYYADRLCDRGRAYLRHWLKRR</sequence>
<dbReference type="EMBL" id="KB445552">
    <property type="protein sequence ID" value="EMC99396.1"/>
    <property type="molecule type" value="Genomic_DNA"/>
</dbReference>
<dbReference type="InterPro" id="IPR036397">
    <property type="entry name" value="RNaseH_sf"/>
</dbReference>
<dbReference type="SUPFAM" id="SSF53098">
    <property type="entry name" value="Ribonuclease H-like"/>
    <property type="match status" value="1"/>
</dbReference>
<proteinExistence type="predicted"/>
<dbReference type="OMA" id="IACHIVE"/>
<dbReference type="AlphaFoldDB" id="M2MRD2"/>
<dbReference type="eggNOG" id="KOG1041">
    <property type="taxonomic scope" value="Eukaryota"/>
</dbReference>
<accession>M2MRD2</accession>
<gene>
    <name evidence="2" type="ORF">BAUCODRAFT_65525</name>
</gene>
<feature type="domain" description="Piwi" evidence="1">
    <location>
        <begin position="1"/>
        <end position="256"/>
    </location>
</feature>
<name>M2MRD2_BAUPA</name>